<reference evidence="2 3" key="1">
    <citation type="submission" date="2019-09" db="EMBL/GenBank/DDBJ databases">
        <title>NBRP : Genome information of microbial organism related human and environment.</title>
        <authorList>
            <person name="Hattori M."/>
            <person name="Oshima K."/>
            <person name="Inaba H."/>
            <person name="Suda W."/>
            <person name="Sakamoto M."/>
            <person name="Iino T."/>
            <person name="Kitahara M."/>
            <person name="Oshida Y."/>
            <person name="Iida T."/>
            <person name="Kudo T."/>
            <person name="Itoh T."/>
            <person name="Ohkuma M."/>
        </authorList>
    </citation>
    <scope>NUCLEOTIDE SEQUENCE [LARGE SCALE GENOMIC DNA]</scope>
    <source>
        <strain evidence="2 3">Hi-2</strain>
    </source>
</reference>
<organism evidence="2 3">
    <name type="scientific">Iodidimonas gelatinilytica</name>
    <dbReference type="NCBI Taxonomy" id="1236966"/>
    <lineage>
        <taxon>Bacteria</taxon>
        <taxon>Pseudomonadati</taxon>
        <taxon>Pseudomonadota</taxon>
        <taxon>Alphaproteobacteria</taxon>
        <taxon>Iodidimonadales</taxon>
        <taxon>Iodidimonadaceae</taxon>
        <taxon>Iodidimonas</taxon>
    </lineage>
</organism>
<dbReference type="Proteomes" id="UP000322084">
    <property type="component" value="Unassembled WGS sequence"/>
</dbReference>
<comment type="caution">
    <text evidence="2">The sequence shown here is derived from an EMBL/GenBank/DDBJ whole genome shotgun (WGS) entry which is preliminary data.</text>
</comment>
<feature type="domain" description="IrrE N-terminal-like" evidence="1">
    <location>
        <begin position="200"/>
        <end position="306"/>
    </location>
</feature>
<evidence type="ECO:0000313" key="2">
    <source>
        <dbReference type="EMBL" id="GEQ96634.1"/>
    </source>
</evidence>
<dbReference type="AlphaFoldDB" id="A0A5A7MLR0"/>
<dbReference type="InterPro" id="IPR010982">
    <property type="entry name" value="Lambda_DNA-bd_dom_sf"/>
</dbReference>
<accession>A0A5A7MLR0</accession>
<dbReference type="SUPFAM" id="SSF47413">
    <property type="entry name" value="lambda repressor-like DNA-binding domains"/>
    <property type="match status" value="1"/>
</dbReference>
<dbReference type="GO" id="GO:0003677">
    <property type="term" value="F:DNA binding"/>
    <property type="evidence" value="ECO:0007669"/>
    <property type="project" value="InterPro"/>
</dbReference>
<protein>
    <submittedName>
        <fullName evidence="2">XRE family transcriptional regulator</fullName>
    </submittedName>
</protein>
<evidence type="ECO:0000313" key="3">
    <source>
        <dbReference type="Proteomes" id="UP000322084"/>
    </source>
</evidence>
<dbReference type="Gene3D" id="1.10.260.40">
    <property type="entry name" value="lambda repressor-like DNA-binding domains"/>
    <property type="match status" value="1"/>
</dbReference>
<sequence length="331" mass="38175">MSIEAFSLLIDETPSFSQSLISGKARITARIALKLSEQLGSTKDFWLTREDQFRNERHSVRSIQSLSEWARLLPISDMKKFGWLSPGKKQKSLVEACLNFFDVPSLEAWKETYGDNSMQSAFRKSAIREADDFAVAAWLRQGEILSNRIKINKWDKRKFLSALPELKRLTWYKNPSLFLRKLQEICANCGVYLVVVRAPKGCSINGAARFNKRGSPIIQLSFRYLSDDHFWFTFFHECGHLVLHENKIPFFENDGMSLDQAEEEANLFASNQLISLEFQPKLLNLKPSSKDIMSFAKKAGVSPGIVVGQLQHYHLIGYNQFNHLKRRFQWK</sequence>
<dbReference type="Gene3D" id="1.10.10.2910">
    <property type="match status" value="1"/>
</dbReference>
<dbReference type="InterPro" id="IPR010359">
    <property type="entry name" value="IrrE_HExxH"/>
</dbReference>
<dbReference type="Pfam" id="PF06114">
    <property type="entry name" value="Peptidase_M78"/>
    <property type="match status" value="1"/>
</dbReference>
<name>A0A5A7MLR0_9PROT</name>
<proteinExistence type="predicted"/>
<gene>
    <name evidence="2" type="ORF">JCM17844_02710</name>
</gene>
<dbReference type="EMBL" id="BKCL01000001">
    <property type="protein sequence ID" value="GEQ96634.1"/>
    <property type="molecule type" value="Genomic_DNA"/>
</dbReference>
<evidence type="ECO:0000259" key="1">
    <source>
        <dbReference type="Pfam" id="PF06114"/>
    </source>
</evidence>